<dbReference type="Proteomes" id="UP000004263">
    <property type="component" value="Unassembled WGS sequence"/>
</dbReference>
<dbReference type="HOGENOM" id="CLU_737057_0_0_6"/>
<accession>Q1N699</accession>
<feature type="transmembrane region" description="Helical" evidence="1">
    <location>
        <begin position="6"/>
        <end position="23"/>
    </location>
</feature>
<reference evidence="2 3" key="1">
    <citation type="submission" date="2006-03" db="EMBL/GenBank/DDBJ databases">
        <authorList>
            <person name="Pinhassi J."/>
            <person name="Pedros-Alio C."/>
            <person name="Ferriera S."/>
            <person name="Johnson J."/>
            <person name="Kravitz S."/>
            <person name="Halpern A."/>
            <person name="Remington K."/>
            <person name="Beeson K."/>
            <person name="Tran B."/>
            <person name="Rogers Y.-H."/>
            <person name="Friedman R."/>
            <person name="Venter J.C."/>
        </authorList>
    </citation>
    <scope>NUCLEOTIDE SEQUENCE [LARGE SCALE GENOMIC DNA]</scope>
    <source>
        <strain evidence="2 3">RED65</strain>
    </source>
</reference>
<proteinExistence type="predicted"/>
<sequence length="375" mass="42147">MKTPNVFLNIVVLIGMSIHALWVQSAPDDSLFYYGQDYGSESQFGPLNVLINVGLVVPGRLGTTNRLDDVRFDEGWSQWKEALSHQEDVFEASGGYQSALEKEFIPFAHESGAWVPNYTLHFLGEGMLTRKMEEYYRYHGVTGQYWPKILAISTVTAAQITNEVAEIELPWEQRLDPVADLYFNVAGMIAFSFDGFAKWFNSGTREYYYWPGQPVIDPYDQGLFNQGESYLFRFGEGTKWAVATGMPANGVGFSFPLDDMEFEYFTVLLGSDVLIPKRDEIIEREKHDRGYQFSASDVADEYTLAINTYWDRKGSLMASAALSVYPSAQLNINIFPIFQHQNGWGLGGYFILSDEGASSVGITLSVTPVILGVRS</sequence>
<name>Q1N699_9GAMM</name>
<comment type="caution">
    <text evidence="2">The sequence shown here is derived from an EMBL/GenBank/DDBJ whole genome shotgun (WGS) entry which is preliminary data.</text>
</comment>
<dbReference type="EMBL" id="AAQH01000001">
    <property type="protein sequence ID" value="EAT13693.1"/>
    <property type="molecule type" value="Genomic_DNA"/>
</dbReference>
<gene>
    <name evidence="2" type="ORF">RED65_09884</name>
</gene>
<dbReference type="STRING" id="207949.RED65_09884"/>
<dbReference type="AlphaFoldDB" id="Q1N699"/>
<keyword evidence="1" id="KW-0812">Transmembrane</keyword>
<dbReference type="RefSeq" id="WP_007017114.1">
    <property type="nucleotide sequence ID" value="NZ_CH724113.1"/>
</dbReference>
<evidence type="ECO:0000313" key="2">
    <source>
        <dbReference type="EMBL" id="EAT13693.1"/>
    </source>
</evidence>
<keyword evidence="1" id="KW-1133">Transmembrane helix</keyword>
<keyword evidence="1" id="KW-0472">Membrane</keyword>
<organism evidence="2 3">
    <name type="scientific">Bermanella marisrubri</name>
    <dbReference type="NCBI Taxonomy" id="207949"/>
    <lineage>
        <taxon>Bacteria</taxon>
        <taxon>Pseudomonadati</taxon>
        <taxon>Pseudomonadota</taxon>
        <taxon>Gammaproteobacteria</taxon>
        <taxon>Oceanospirillales</taxon>
        <taxon>Oceanospirillaceae</taxon>
        <taxon>Bermanella</taxon>
    </lineage>
</organism>
<keyword evidence="3" id="KW-1185">Reference proteome</keyword>
<evidence type="ECO:0000313" key="3">
    <source>
        <dbReference type="Proteomes" id="UP000004263"/>
    </source>
</evidence>
<evidence type="ECO:0000256" key="1">
    <source>
        <dbReference type="SAM" id="Phobius"/>
    </source>
</evidence>
<dbReference type="OrthoDB" id="5289303at2"/>
<protein>
    <submittedName>
        <fullName evidence="2">Uncharacterized protein</fullName>
    </submittedName>
</protein>